<dbReference type="KEGG" id="ica:Intca_0448"/>
<dbReference type="STRING" id="710696.Intca_0448"/>
<name>E6S8M7_INTC7</name>
<feature type="region of interest" description="Disordered" evidence="1">
    <location>
        <begin position="124"/>
        <end position="160"/>
    </location>
</feature>
<reference evidence="2 3" key="1">
    <citation type="journal article" date="2010" name="Stand. Genomic Sci.">
        <title>Complete genome sequence of Intrasporangium calvum type strain (7 KIP).</title>
        <authorList>
            <person name="Del Rio T.G."/>
            <person name="Chertkov O."/>
            <person name="Yasawong M."/>
            <person name="Lucas S."/>
            <person name="Deshpande S."/>
            <person name="Cheng J.F."/>
            <person name="Detter C."/>
            <person name="Tapia R."/>
            <person name="Han C."/>
            <person name="Goodwin L."/>
            <person name="Pitluck S."/>
            <person name="Liolios K."/>
            <person name="Ivanova N."/>
            <person name="Mavromatis K."/>
            <person name="Pati A."/>
            <person name="Chen A."/>
            <person name="Palaniappan K."/>
            <person name="Land M."/>
            <person name="Hauser L."/>
            <person name="Chang Y.J."/>
            <person name="Jeffries C.D."/>
            <person name="Rohde M."/>
            <person name="Pukall R."/>
            <person name="Sikorski J."/>
            <person name="Goker M."/>
            <person name="Woyke T."/>
            <person name="Bristow J."/>
            <person name="Eisen J.A."/>
            <person name="Markowitz V."/>
            <person name="Hugenholtz P."/>
            <person name="Kyrpides N.C."/>
            <person name="Klenk H.P."/>
            <person name="Lapidus A."/>
        </authorList>
    </citation>
    <scope>NUCLEOTIDE SEQUENCE [LARGE SCALE GENOMIC DNA]</scope>
    <source>
        <strain evidence="3">ATCC 23552 / DSM 43043 / JCM 3097 / NBRC 12989 / 7 KIP</strain>
    </source>
</reference>
<dbReference type="HOGENOM" id="CLU_1052990_0_0_11"/>
<dbReference type="eggNOG" id="ENOG5033G2A">
    <property type="taxonomic scope" value="Bacteria"/>
</dbReference>
<sequence length="271" mass="29548">MADDHLDLVLRVLDHQILGPDRELVGKVDDLELTPTESGLAVTGVVVGPGGLSQRLPGRLGDWVAAVWRRLSSSSDPQPVVVPIVHVADLGSGVVLTGRAATALQRSFGLEQWLRQYVVSRIPGAKGGEEDRAPDSDESPSRDEPLVNLTDPPTRPPGPHTRWLSQLLGAPVVDESGRHLGSLIELHCGIGNERWTVTHLQVTRSPLGTELGYHADPDQGPVVLQRAFRRLQRHDLLIAVGEVREIDTEPPRVVVETRDDRRHPHHDAAAP</sequence>
<evidence type="ECO:0000256" key="1">
    <source>
        <dbReference type="SAM" id="MobiDB-lite"/>
    </source>
</evidence>
<organism evidence="2 3">
    <name type="scientific">Intrasporangium calvum (strain ATCC 23552 / DSM 43043 / JCM 3097 / NBRC 12989 / NCIMB 10167 / NRRL B-3866 / 7 KIP)</name>
    <dbReference type="NCBI Taxonomy" id="710696"/>
    <lineage>
        <taxon>Bacteria</taxon>
        <taxon>Bacillati</taxon>
        <taxon>Actinomycetota</taxon>
        <taxon>Actinomycetes</taxon>
        <taxon>Micrococcales</taxon>
        <taxon>Intrasporangiaceae</taxon>
        <taxon>Intrasporangium</taxon>
    </lineage>
</organism>
<gene>
    <name evidence="2" type="ordered locus">Intca_0448</name>
</gene>
<keyword evidence="3" id="KW-1185">Reference proteome</keyword>
<evidence type="ECO:0000313" key="2">
    <source>
        <dbReference type="EMBL" id="ADU46996.1"/>
    </source>
</evidence>
<feature type="compositionally biased region" description="Basic and acidic residues" evidence="1">
    <location>
        <begin position="127"/>
        <end position="145"/>
    </location>
</feature>
<dbReference type="RefSeq" id="WP_013491317.1">
    <property type="nucleotide sequence ID" value="NC_014830.1"/>
</dbReference>
<proteinExistence type="predicted"/>
<accession>E6S8M7</accession>
<evidence type="ECO:0000313" key="3">
    <source>
        <dbReference type="Proteomes" id="UP000008914"/>
    </source>
</evidence>
<dbReference type="AlphaFoldDB" id="E6S8M7"/>
<evidence type="ECO:0008006" key="4">
    <source>
        <dbReference type="Google" id="ProtNLM"/>
    </source>
</evidence>
<protein>
    <recommendedName>
        <fullName evidence="4">PRC-barrel domain-containing protein</fullName>
    </recommendedName>
</protein>
<dbReference type="OrthoDB" id="9804685at2"/>
<dbReference type="EMBL" id="CP002343">
    <property type="protein sequence ID" value="ADU46996.1"/>
    <property type="molecule type" value="Genomic_DNA"/>
</dbReference>
<dbReference type="Proteomes" id="UP000008914">
    <property type="component" value="Chromosome"/>
</dbReference>